<sequence length="39" mass="4393">RYSSTILETVTSLSAALIFILGIRHRKDIYDVLGNREGN</sequence>
<reference evidence="2" key="1">
    <citation type="journal article" date="2014" name="Front. Microbiol.">
        <title>High frequency of phylogenetically diverse reductive dehalogenase-homologous genes in deep subseafloor sedimentary metagenomes.</title>
        <authorList>
            <person name="Kawai M."/>
            <person name="Futagami T."/>
            <person name="Toyoda A."/>
            <person name="Takaki Y."/>
            <person name="Nishi S."/>
            <person name="Hori S."/>
            <person name="Arai W."/>
            <person name="Tsubouchi T."/>
            <person name="Morono Y."/>
            <person name="Uchiyama I."/>
            <person name="Ito T."/>
            <person name="Fujiyama A."/>
            <person name="Inagaki F."/>
            <person name="Takami H."/>
        </authorList>
    </citation>
    <scope>NUCLEOTIDE SEQUENCE</scope>
    <source>
        <strain evidence="2">Expedition CK06-06</strain>
    </source>
</reference>
<evidence type="ECO:0000313" key="2">
    <source>
        <dbReference type="EMBL" id="GAI67207.1"/>
    </source>
</evidence>
<dbReference type="AlphaFoldDB" id="X1QFD1"/>
<dbReference type="EMBL" id="BARV01045271">
    <property type="protein sequence ID" value="GAI67207.1"/>
    <property type="molecule type" value="Genomic_DNA"/>
</dbReference>
<keyword evidence="1" id="KW-0812">Transmembrane</keyword>
<proteinExistence type="predicted"/>
<accession>X1QFD1</accession>
<name>X1QFD1_9ZZZZ</name>
<evidence type="ECO:0000256" key="1">
    <source>
        <dbReference type="SAM" id="Phobius"/>
    </source>
</evidence>
<feature type="non-terminal residue" evidence="2">
    <location>
        <position position="1"/>
    </location>
</feature>
<keyword evidence="1" id="KW-0472">Membrane</keyword>
<comment type="caution">
    <text evidence="2">The sequence shown here is derived from an EMBL/GenBank/DDBJ whole genome shotgun (WGS) entry which is preliminary data.</text>
</comment>
<organism evidence="2">
    <name type="scientific">marine sediment metagenome</name>
    <dbReference type="NCBI Taxonomy" id="412755"/>
    <lineage>
        <taxon>unclassified sequences</taxon>
        <taxon>metagenomes</taxon>
        <taxon>ecological metagenomes</taxon>
    </lineage>
</organism>
<feature type="transmembrane region" description="Helical" evidence="1">
    <location>
        <begin position="6"/>
        <end position="23"/>
    </location>
</feature>
<gene>
    <name evidence="2" type="ORF">S06H3_66435</name>
</gene>
<protein>
    <submittedName>
        <fullName evidence="2">Uncharacterized protein</fullName>
    </submittedName>
</protein>
<keyword evidence="1" id="KW-1133">Transmembrane helix</keyword>